<name>R4MM80_MYCTX</name>
<comment type="subunit">
    <text evidence="11">Homooctamer.</text>
</comment>
<dbReference type="PROSITE" id="PS51794">
    <property type="entry name" value="DAC"/>
    <property type="match status" value="1"/>
</dbReference>
<keyword evidence="12" id="KW-0175">Coiled coil</keyword>
<dbReference type="InterPro" id="IPR038331">
    <property type="entry name" value="DisA_sf"/>
</dbReference>
<comment type="function">
    <text evidence="11">Participates in a DNA-damage check-point. DisA forms globular foci that rapidly scan along the chromosomes searching for lesions.</text>
</comment>
<dbReference type="GO" id="GO:0003677">
    <property type="term" value="F:DNA binding"/>
    <property type="evidence" value="ECO:0007669"/>
    <property type="project" value="UniProtKB-UniRule"/>
</dbReference>
<dbReference type="KEGG" id="mtuc:J113_25110"/>
<evidence type="ECO:0000313" key="15">
    <source>
        <dbReference type="EMBL" id="AGL29061.1"/>
    </source>
</evidence>
<keyword evidence="4 11" id="KW-0548">Nucleotidyltransferase</keyword>
<evidence type="ECO:0000313" key="16">
    <source>
        <dbReference type="Proteomes" id="UP000013548"/>
    </source>
</evidence>
<evidence type="ECO:0000256" key="3">
    <source>
        <dbReference type="ARBA" id="ARBA00022679"/>
    </source>
</evidence>
<dbReference type="PANTHER" id="PTHR34185">
    <property type="entry name" value="DIADENYLATE CYCLASE"/>
    <property type="match status" value="1"/>
</dbReference>
<feature type="domain" description="DAC" evidence="14">
    <location>
        <begin position="6"/>
        <end position="144"/>
    </location>
</feature>
<dbReference type="InterPro" id="IPR018906">
    <property type="entry name" value="DNA_integrity_scan_DisA_link"/>
</dbReference>
<evidence type="ECO:0000256" key="5">
    <source>
        <dbReference type="ARBA" id="ARBA00022741"/>
    </source>
</evidence>
<dbReference type="Proteomes" id="UP000013548">
    <property type="component" value="Chromosome"/>
</dbReference>
<dbReference type="InterPro" id="IPR050338">
    <property type="entry name" value="DisA"/>
</dbReference>
<accession>R4MM80</accession>
<dbReference type="InterPro" id="IPR003390">
    <property type="entry name" value="DNA_integrity_scan_DisA_N"/>
</dbReference>
<dbReference type="GO" id="GO:0005524">
    <property type="term" value="F:ATP binding"/>
    <property type="evidence" value="ECO:0007669"/>
    <property type="project" value="UniProtKB-UniRule"/>
</dbReference>
<keyword evidence="8 11" id="KW-0460">Magnesium</keyword>
<dbReference type="EC" id="2.7.7.85" evidence="11"/>
<dbReference type="AlphaFoldDB" id="R4MM80"/>
<evidence type="ECO:0000256" key="12">
    <source>
        <dbReference type="SAM" id="Coils"/>
    </source>
</evidence>
<keyword evidence="3 11" id="KW-0808">Transferase</keyword>
<comment type="cofactor">
    <cofactor evidence="2 11">
        <name>Mg(2+)</name>
        <dbReference type="ChEBI" id="CHEBI:18420"/>
    </cofactor>
</comment>
<feature type="region of interest" description="Disordered" evidence="13">
    <location>
        <begin position="371"/>
        <end position="390"/>
    </location>
</feature>
<feature type="compositionally biased region" description="Low complexity" evidence="13">
    <location>
        <begin position="381"/>
        <end position="390"/>
    </location>
</feature>
<dbReference type="PANTHER" id="PTHR34185:SF3">
    <property type="entry name" value="DNA INTEGRITY SCANNING PROTEIN DISA"/>
    <property type="match status" value="1"/>
</dbReference>
<dbReference type="HAMAP" id="MF_01438">
    <property type="entry name" value="DisA"/>
    <property type="match status" value="1"/>
</dbReference>
<dbReference type="NCBIfam" id="NF010009">
    <property type="entry name" value="PRK13482.1"/>
    <property type="match status" value="1"/>
</dbReference>
<dbReference type="InterPro" id="IPR023763">
    <property type="entry name" value="DNA_integrity_scanning_protein"/>
</dbReference>
<evidence type="ECO:0000256" key="1">
    <source>
        <dbReference type="ARBA" id="ARBA00000877"/>
    </source>
</evidence>
<dbReference type="GO" id="GO:0004016">
    <property type="term" value="F:adenylate cyclase activity"/>
    <property type="evidence" value="ECO:0007669"/>
    <property type="project" value="TreeGrafter"/>
</dbReference>
<feature type="binding site" evidence="11">
    <location>
        <begin position="104"/>
        <end position="108"/>
    </location>
    <ligand>
        <name>ATP</name>
        <dbReference type="ChEBI" id="CHEBI:30616"/>
    </ligand>
</feature>
<dbReference type="FunFam" id="1.20.1260.110:FF:000002">
    <property type="entry name" value="DNA integrity scanning protein DisA"/>
    <property type="match status" value="1"/>
</dbReference>
<evidence type="ECO:0000259" key="14">
    <source>
        <dbReference type="PROSITE" id="PS51794"/>
    </source>
</evidence>
<evidence type="ECO:0000256" key="9">
    <source>
        <dbReference type="ARBA" id="ARBA00023125"/>
    </source>
</evidence>
<dbReference type="Pfam" id="PF10635">
    <property type="entry name" value="DisA-linker"/>
    <property type="match status" value="1"/>
</dbReference>
<feature type="coiled-coil region" evidence="12">
    <location>
        <begin position="151"/>
        <end position="178"/>
    </location>
</feature>
<protein>
    <recommendedName>
        <fullName evidence="11">DNA integrity scanning protein DisA</fullName>
    </recommendedName>
    <alternativeName>
        <fullName evidence="11">Cyclic di-AMP synthase</fullName>
        <shortName evidence="11">c-di-AMP synthase</shortName>
    </alternativeName>
    <alternativeName>
        <fullName evidence="11">Diadenylate cyclase</fullName>
        <ecNumber evidence="11">2.7.7.85</ecNumber>
    </alternativeName>
</protein>
<dbReference type="Gene3D" id="1.10.150.20">
    <property type="entry name" value="5' to 3' exonuclease, C-terminal subdomain"/>
    <property type="match status" value="1"/>
</dbReference>
<comment type="similarity">
    <text evidence="11">Belongs to the DisA family.</text>
</comment>
<evidence type="ECO:0000256" key="7">
    <source>
        <dbReference type="ARBA" id="ARBA00022840"/>
    </source>
</evidence>
<dbReference type="GO" id="GO:0006281">
    <property type="term" value="P:DNA repair"/>
    <property type="evidence" value="ECO:0007669"/>
    <property type="project" value="UniProtKB-UniRule"/>
</dbReference>
<feature type="binding site" evidence="11">
    <location>
        <position position="91"/>
    </location>
    <ligand>
        <name>ATP</name>
        <dbReference type="ChEBI" id="CHEBI:30616"/>
    </ligand>
</feature>
<keyword evidence="5 11" id="KW-0547">Nucleotide-binding</keyword>
<evidence type="ECO:0000256" key="13">
    <source>
        <dbReference type="SAM" id="MobiDB-lite"/>
    </source>
</evidence>
<dbReference type="SUPFAM" id="SSF143597">
    <property type="entry name" value="YojJ-like"/>
    <property type="match status" value="1"/>
</dbReference>
<dbReference type="EMBL" id="CP005386">
    <property type="protein sequence ID" value="AGL29061.1"/>
    <property type="molecule type" value="Genomic_DNA"/>
</dbReference>
<dbReference type="GO" id="GO:0106408">
    <property type="term" value="F:diadenylate cyclase activity"/>
    <property type="evidence" value="ECO:0007669"/>
    <property type="project" value="UniProtKB-EC"/>
</dbReference>
<dbReference type="Gene3D" id="1.20.1260.110">
    <property type="entry name" value="DNA integrity scanning linker region"/>
    <property type="match status" value="1"/>
</dbReference>
<organism evidence="15 16">
    <name type="scientific">Mycobacterium tuberculosis CAS/NITR204</name>
    <dbReference type="NCBI Taxonomy" id="1310114"/>
    <lineage>
        <taxon>Bacteria</taxon>
        <taxon>Bacillati</taxon>
        <taxon>Actinomycetota</taxon>
        <taxon>Actinomycetes</taxon>
        <taxon>Mycobacteriales</taxon>
        <taxon>Mycobacteriaceae</taxon>
        <taxon>Mycobacterium</taxon>
        <taxon>Mycobacterium tuberculosis complex</taxon>
    </lineage>
</organism>
<dbReference type="Gene3D" id="3.40.1700.10">
    <property type="entry name" value="DNA integrity scanning protein, DisA, N-terminal domain"/>
    <property type="match status" value="1"/>
</dbReference>
<evidence type="ECO:0000256" key="6">
    <source>
        <dbReference type="ARBA" id="ARBA00022763"/>
    </source>
</evidence>
<keyword evidence="6 11" id="KW-0227">DNA damage</keyword>
<evidence type="ECO:0000256" key="4">
    <source>
        <dbReference type="ARBA" id="ARBA00022695"/>
    </source>
</evidence>
<feature type="binding site" evidence="11">
    <location>
        <position position="73"/>
    </location>
    <ligand>
        <name>ATP</name>
        <dbReference type="ChEBI" id="CHEBI:30616"/>
    </ligand>
</feature>
<dbReference type="SUPFAM" id="SSF47781">
    <property type="entry name" value="RuvA domain 2-like"/>
    <property type="match status" value="1"/>
</dbReference>
<proteinExistence type="inferred from homology"/>
<evidence type="ECO:0000256" key="11">
    <source>
        <dbReference type="HAMAP-Rule" id="MF_01438"/>
    </source>
</evidence>
<gene>
    <name evidence="11" type="primary">disA</name>
    <name evidence="15" type="ORF">J113_25110</name>
</gene>
<keyword evidence="10 11" id="KW-0234">DNA repair</keyword>
<comment type="catalytic activity">
    <reaction evidence="1 11">
        <text>2 ATP = 3',3'-c-di-AMP + 2 diphosphate</text>
        <dbReference type="Rhea" id="RHEA:35655"/>
        <dbReference type="ChEBI" id="CHEBI:30616"/>
        <dbReference type="ChEBI" id="CHEBI:33019"/>
        <dbReference type="ChEBI" id="CHEBI:71500"/>
        <dbReference type="EC" id="2.7.7.85"/>
    </reaction>
</comment>
<keyword evidence="9 11" id="KW-0238">DNA-binding</keyword>
<evidence type="ECO:0000256" key="10">
    <source>
        <dbReference type="ARBA" id="ARBA00023204"/>
    </source>
</evidence>
<dbReference type="HOGENOM" id="CLU_787128_0_0_11"/>
<evidence type="ECO:0000256" key="2">
    <source>
        <dbReference type="ARBA" id="ARBA00001946"/>
    </source>
</evidence>
<keyword evidence="7 11" id="KW-0067">ATP-binding</keyword>
<dbReference type="Pfam" id="PF02457">
    <property type="entry name" value="DAC"/>
    <property type="match status" value="1"/>
</dbReference>
<dbReference type="PATRIC" id="fig|1310114.3.peg.5263"/>
<dbReference type="FunFam" id="3.40.1700.10:FF:000001">
    <property type="entry name" value="DNA integrity scanning protein DisA"/>
    <property type="match status" value="1"/>
</dbReference>
<dbReference type="InterPro" id="IPR036888">
    <property type="entry name" value="DNA_integrity_DisA_N_sf"/>
</dbReference>
<reference evidence="15 16" key="1">
    <citation type="journal article" date="2013" name="Genome Announc.">
        <title>Whole-Genome Sequences of Four Clinical Isolates of Mycobacterium tuberculosis from Tamil Nadu, South India.</title>
        <authorList>
            <person name="Narayanan S."/>
            <person name="Deshpande U."/>
        </authorList>
    </citation>
    <scope>NUCLEOTIDE SEQUENCE [LARGE SCALE GENOMIC DNA]</scope>
    <source>
        <strain evidence="15 16">CAS/NITR204</strain>
    </source>
</reference>
<sequence length="390" mass="42070">MHAVTRPTLREAVARLAPGTGLRDGLERILRGRTGALIVLGHDENVEAICDGGFSLDVRYAATRLRELCKMDGAVVLSTDGSRIVRANVQLVPDPSIPTDESGTRHRSAERAAIQTGYPVISVSHSMNIVTVYVRGERHVLTDSATILSRANQAIATLERYKTRLDEVSRQLSRAEIEDFVTLRDVMTVVQRLELVRRIGLVIDYDVVELGTDGRQLRLQLDELLGGNDTARELIVRDYHANPEPPSTGQINATLDELDALSDGDLLDFTALAKVFGYPTTTEAQDSALSPRGYRAMAGIPRLQFAHADLLVRAFGTLQGLLAASAGDLQSVDGIGAMWCPSCARGVVTAGGIDHQRSIIIRLARETPAEAPALDPERVPARAAAAADSG</sequence>
<comment type="function">
    <text evidence="11">Has also diadenylate cyclase activity, catalyzing the condensation of 2 ATP molecules into cyclic di-AMP (c-di-AMP). c-di-AMP likely acts as a signaling molecule that may couple DNA integrity with a cellular process.</text>
</comment>
<evidence type="ECO:0000256" key="8">
    <source>
        <dbReference type="ARBA" id="ARBA00022842"/>
    </source>
</evidence>
<dbReference type="InterPro" id="IPR010994">
    <property type="entry name" value="RuvA_2-like"/>
</dbReference>